<feature type="compositionally biased region" description="Gly residues" evidence="2">
    <location>
        <begin position="749"/>
        <end position="762"/>
    </location>
</feature>
<feature type="non-terminal residue" evidence="3">
    <location>
        <position position="806"/>
    </location>
</feature>
<reference evidence="3 4" key="1">
    <citation type="journal article" date="2010" name="Science">
        <title>Genomic analysis of organismal complexity in the multicellular green alga Volvox carteri.</title>
        <authorList>
            <person name="Prochnik S.E."/>
            <person name="Umen J."/>
            <person name="Nedelcu A.M."/>
            <person name="Hallmann A."/>
            <person name="Miller S.M."/>
            <person name="Nishii I."/>
            <person name="Ferris P."/>
            <person name="Kuo A."/>
            <person name="Mitros T."/>
            <person name="Fritz-Laylin L.K."/>
            <person name="Hellsten U."/>
            <person name="Chapman J."/>
            <person name="Simakov O."/>
            <person name="Rensing S.A."/>
            <person name="Terry A."/>
            <person name="Pangilinan J."/>
            <person name="Kapitonov V."/>
            <person name="Jurka J."/>
            <person name="Salamov A."/>
            <person name="Shapiro H."/>
            <person name="Schmutz J."/>
            <person name="Grimwood J."/>
            <person name="Lindquist E."/>
            <person name="Lucas S."/>
            <person name="Grigoriev I.V."/>
            <person name="Schmitt R."/>
            <person name="Kirk D."/>
            <person name="Rokhsar D.S."/>
        </authorList>
    </citation>
    <scope>NUCLEOTIDE SEQUENCE [LARGE SCALE GENOMIC DNA]</scope>
    <source>
        <strain evidence="4">f. Nagariensis / Eve</strain>
    </source>
</reference>
<feature type="compositionally biased region" description="Gly residues" evidence="2">
    <location>
        <begin position="206"/>
        <end position="217"/>
    </location>
</feature>
<dbReference type="InterPro" id="IPR032675">
    <property type="entry name" value="LRR_dom_sf"/>
</dbReference>
<protein>
    <submittedName>
        <fullName evidence="3">Uncharacterized protein</fullName>
    </submittedName>
</protein>
<evidence type="ECO:0000313" key="4">
    <source>
        <dbReference type="Proteomes" id="UP000001058"/>
    </source>
</evidence>
<evidence type="ECO:0000313" key="3">
    <source>
        <dbReference type="EMBL" id="EFJ43071.1"/>
    </source>
</evidence>
<dbReference type="RefSeq" id="XP_002955870.1">
    <property type="nucleotide sequence ID" value="XM_002955824.1"/>
</dbReference>
<name>D8UAX0_VOLCA</name>
<evidence type="ECO:0000256" key="2">
    <source>
        <dbReference type="SAM" id="MobiDB-lite"/>
    </source>
</evidence>
<feature type="region of interest" description="Disordered" evidence="2">
    <location>
        <begin position="669"/>
        <end position="717"/>
    </location>
</feature>
<dbReference type="SMART" id="SM00368">
    <property type="entry name" value="LRR_RI"/>
    <property type="match status" value="2"/>
</dbReference>
<organism evidence="4">
    <name type="scientific">Volvox carteri f. nagariensis</name>
    <dbReference type="NCBI Taxonomy" id="3068"/>
    <lineage>
        <taxon>Eukaryota</taxon>
        <taxon>Viridiplantae</taxon>
        <taxon>Chlorophyta</taxon>
        <taxon>core chlorophytes</taxon>
        <taxon>Chlorophyceae</taxon>
        <taxon>CS clade</taxon>
        <taxon>Chlamydomonadales</taxon>
        <taxon>Volvocaceae</taxon>
        <taxon>Volvox</taxon>
    </lineage>
</organism>
<evidence type="ECO:0000256" key="1">
    <source>
        <dbReference type="ARBA" id="ARBA00004430"/>
    </source>
</evidence>
<dbReference type="Proteomes" id="UP000001058">
    <property type="component" value="Unassembled WGS sequence"/>
</dbReference>
<dbReference type="Gene3D" id="3.80.10.10">
    <property type="entry name" value="Ribonuclease Inhibitor"/>
    <property type="match status" value="1"/>
</dbReference>
<dbReference type="OrthoDB" id="537968at2759"/>
<dbReference type="KEGG" id="vcn:VOLCADRAFT_96736"/>
<dbReference type="AlphaFoldDB" id="D8UAX0"/>
<feature type="compositionally biased region" description="Basic and acidic residues" evidence="2">
    <location>
        <begin position="403"/>
        <end position="414"/>
    </location>
</feature>
<dbReference type="InParanoid" id="D8UAX0"/>
<dbReference type="Pfam" id="PF13516">
    <property type="entry name" value="LRR_6"/>
    <property type="match status" value="2"/>
</dbReference>
<keyword evidence="4" id="KW-1185">Reference proteome</keyword>
<dbReference type="GO" id="GO:0005930">
    <property type="term" value="C:axoneme"/>
    <property type="evidence" value="ECO:0007669"/>
    <property type="project" value="UniProtKB-SubCell"/>
</dbReference>
<dbReference type="SUPFAM" id="SSF52047">
    <property type="entry name" value="RNI-like"/>
    <property type="match status" value="1"/>
</dbReference>
<feature type="region of interest" description="Disordered" evidence="2">
    <location>
        <begin position="630"/>
        <end position="656"/>
    </location>
</feature>
<feature type="region of interest" description="Disordered" evidence="2">
    <location>
        <begin position="1"/>
        <end position="47"/>
    </location>
</feature>
<proteinExistence type="predicted"/>
<sequence>MTSLVAPHAPVTRLPDINTKPRPSSLPASPSNTFRPPRHHQPDSRPGSQLLAVRQNVSLNGAVSSPAFIAGATVAGPLTASHIRASVTNTAVTAAALFAISAGQTLTAAGIAYTATGNGTIAPPGIGPAAAAAAAAALAAGSSGSGGRGGTPASTVAAAAPPPPGSATATAVGSLGSLPLPPSVRGASNGGDGAGMVSLEDEFGGAASGGGGGGGGSASAAALLPSETKLIEDERLRNRLVSLPNIVCRSANGDVFLVDLGSGGEDAAATAASGGALNRAASIAPGRNRNGAAAVAAVTALQRGAIGAVTMVERDPLMEAELERHLAATDEIVQQRRQQLEDEWRRRRIVAANPAAAAKEMEEARRTAAIEFAVQQFVPRRLALMALNMPPVEGGDGGAGGDGTERGAVEHGDGEGGGGSGATGAHSAGVTPKTSLSGEAPQLSTPPPRHFGADFKVPIQNLHWKQLQAGIERLYDRMPFLTNWVSTIRKLHRDETGGGWDGLIHGVDELYVKGREEHQGTNIYVLKCHELGVTPSTQVIQQLSSSEANMSHCHLGRQGAAALRHALSANVTITHLNLQDNHLDATGLESILAGLYSGTMAKQPRARKLLEKRIQTAANTLGAAVNGNGGGGGGGAAPPGSPSAAGGGGGGGPSATAAAATAALRLSAPFASPPRRSIPGDLKEQEQRRLAEEDMQRQEEEARRARGEAARTASALDSVGDAPEWLRLITQATASNVNRGRGGNKPKSGGAGGMGGIGGGNVPGQSVTPGRLTCAITSLDLSNNPLGINGVRALADLLDPTITPYQ</sequence>
<feature type="region of interest" description="Disordered" evidence="2">
    <location>
        <begin position="393"/>
        <end position="447"/>
    </location>
</feature>
<comment type="subcellular location">
    <subcellularLocation>
        <location evidence="1">Cytoplasm</location>
        <location evidence="1">Cytoskeleton</location>
        <location evidence="1">Cilium axoneme</location>
    </subcellularLocation>
</comment>
<feature type="region of interest" description="Disordered" evidence="2">
    <location>
        <begin position="736"/>
        <end position="764"/>
    </location>
</feature>
<dbReference type="EMBL" id="GL378376">
    <property type="protein sequence ID" value="EFJ43071.1"/>
    <property type="molecule type" value="Genomic_DNA"/>
</dbReference>
<dbReference type="GeneID" id="9615010"/>
<dbReference type="InterPro" id="IPR001611">
    <property type="entry name" value="Leu-rich_rpt"/>
</dbReference>
<accession>D8UAX0</accession>
<gene>
    <name evidence="3" type="ORF">VOLCADRAFT_96736</name>
</gene>
<feature type="region of interest" description="Disordered" evidence="2">
    <location>
        <begin position="141"/>
        <end position="219"/>
    </location>
</feature>
<feature type="compositionally biased region" description="Basic and acidic residues" evidence="2">
    <location>
        <begin position="681"/>
        <end position="709"/>
    </location>
</feature>